<reference evidence="3 4" key="1">
    <citation type="submission" date="2019-03" db="EMBL/GenBank/DDBJ databases">
        <title>The genome sequence of Nitrosococcus wardiae strain D1FHST reveals the archetypal metabolic capacity of ammonia-oxidizing Gammaproteobacteria.</title>
        <authorList>
            <person name="Wang L."/>
            <person name="Lim C.K."/>
            <person name="Hanson T.E."/>
            <person name="Dang H."/>
            <person name="Klotz M.G."/>
        </authorList>
    </citation>
    <scope>NUCLEOTIDE SEQUENCE [LARGE SCALE GENOMIC DNA]</scope>
    <source>
        <strain evidence="3 4">D1FHS</strain>
    </source>
</reference>
<evidence type="ECO:0000313" key="4">
    <source>
        <dbReference type="Proteomes" id="UP000294325"/>
    </source>
</evidence>
<sequence>MCPGENPGKKVQPGQALSGSDGPATSFAGLHESYVNIQGTASILEHIRLVWASLWSDRALLYRRELGLDIASSAMAVVVQEIVAGDCSGVIFSQNPRDSSQSVIEAVYGLIPICNL</sequence>
<dbReference type="InterPro" id="IPR013815">
    <property type="entry name" value="ATP_grasp_subdomain_1"/>
</dbReference>
<dbReference type="InterPro" id="IPR051549">
    <property type="entry name" value="PEP_Utilizing_Enz"/>
</dbReference>
<protein>
    <recommendedName>
        <fullName evidence="2">Pyruvate phosphate dikinase AMP/ATP-binding domain-containing protein</fullName>
    </recommendedName>
</protein>
<feature type="domain" description="Pyruvate phosphate dikinase AMP/ATP-binding" evidence="2">
    <location>
        <begin position="20"/>
        <end position="110"/>
    </location>
</feature>
<dbReference type="Proteomes" id="UP000294325">
    <property type="component" value="Chromosome"/>
</dbReference>
<dbReference type="Gene3D" id="3.30.1490.20">
    <property type="entry name" value="ATP-grasp fold, A domain"/>
    <property type="match status" value="1"/>
</dbReference>
<name>A0A4P7BVX2_9GAMM</name>
<dbReference type="InterPro" id="IPR002192">
    <property type="entry name" value="PPDK_AMP/ATP-bd"/>
</dbReference>
<dbReference type="OrthoDB" id="1108665at2"/>
<dbReference type="KEGG" id="nwr:E3U44_06535"/>
<evidence type="ECO:0000256" key="1">
    <source>
        <dbReference type="SAM" id="MobiDB-lite"/>
    </source>
</evidence>
<dbReference type="PANTHER" id="PTHR43615">
    <property type="entry name" value="PHOSPHOENOLPYRUVATE SYNTHASE-RELATED"/>
    <property type="match status" value="1"/>
</dbReference>
<accession>A0A4P7BVX2</accession>
<organism evidence="3 4">
    <name type="scientific">Nitrosococcus wardiae</name>
    <dbReference type="NCBI Taxonomy" id="1814290"/>
    <lineage>
        <taxon>Bacteria</taxon>
        <taxon>Pseudomonadati</taxon>
        <taxon>Pseudomonadota</taxon>
        <taxon>Gammaproteobacteria</taxon>
        <taxon>Chromatiales</taxon>
        <taxon>Chromatiaceae</taxon>
        <taxon>Nitrosococcus</taxon>
    </lineage>
</organism>
<keyword evidence="4" id="KW-1185">Reference proteome</keyword>
<dbReference type="SUPFAM" id="SSF56059">
    <property type="entry name" value="Glutathione synthetase ATP-binding domain-like"/>
    <property type="match status" value="1"/>
</dbReference>
<proteinExistence type="predicted"/>
<dbReference type="EMBL" id="CP038033">
    <property type="protein sequence ID" value="QBQ54198.1"/>
    <property type="molecule type" value="Genomic_DNA"/>
</dbReference>
<evidence type="ECO:0000259" key="2">
    <source>
        <dbReference type="Pfam" id="PF01326"/>
    </source>
</evidence>
<dbReference type="AlphaFoldDB" id="A0A4P7BVX2"/>
<feature type="region of interest" description="Disordered" evidence="1">
    <location>
        <begin position="1"/>
        <end position="24"/>
    </location>
</feature>
<dbReference type="GO" id="GO:0016301">
    <property type="term" value="F:kinase activity"/>
    <property type="evidence" value="ECO:0007669"/>
    <property type="project" value="InterPro"/>
</dbReference>
<evidence type="ECO:0000313" key="3">
    <source>
        <dbReference type="EMBL" id="QBQ54198.1"/>
    </source>
</evidence>
<gene>
    <name evidence="3" type="ORF">E3U44_06535</name>
</gene>
<dbReference type="GO" id="GO:0005524">
    <property type="term" value="F:ATP binding"/>
    <property type="evidence" value="ECO:0007669"/>
    <property type="project" value="InterPro"/>
</dbReference>
<dbReference type="RefSeq" id="WP_134357297.1">
    <property type="nucleotide sequence ID" value="NZ_CP038033.1"/>
</dbReference>
<dbReference type="PANTHER" id="PTHR43615:SF1">
    <property type="entry name" value="PPDK_N DOMAIN-CONTAINING PROTEIN"/>
    <property type="match status" value="1"/>
</dbReference>
<dbReference type="Pfam" id="PF01326">
    <property type="entry name" value="PPDK_N"/>
    <property type="match status" value="1"/>
</dbReference>